<protein>
    <submittedName>
        <fullName evidence="12">Mas-related G-protein coupled receptor member D-like</fullName>
    </submittedName>
</protein>
<dbReference type="Proteomes" id="UP000472272">
    <property type="component" value="Chromosome 7"/>
</dbReference>
<evidence type="ECO:0000256" key="6">
    <source>
        <dbReference type="ARBA" id="ARBA00023136"/>
    </source>
</evidence>
<dbReference type="Pfam" id="PF10328">
    <property type="entry name" value="7TM_GPCR_Srx"/>
    <property type="match status" value="1"/>
</dbReference>
<evidence type="ECO:0000256" key="10">
    <source>
        <dbReference type="SAM" id="Phobius"/>
    </source>
</evidence>
<reference evidence="12 13" key="1">
    <citation type="journal article" date="2019" name="Proc. Natl. Acad. Sci. U.S.A.">
        <title>Regulatory changes in pterin and carotenoid genes underlie balanced color polymorphisms in the wall lizard.</title>
        <authorList>
            <person name="Andrade P."/>
            <person name="Pinho C."/>
            <person name="Perez I de Lanuza G."/>
            <person name="Afonso S."/>
            <person name="Brejcha J."/>
            <person name="Rubin C.J."/>
            <person name="Wallerman O."/>
            <person name="Pereira P."/>
            <person name="Sabatino S.J."/>
            <person name="Bellati A."/>
            <person name="Pellitteri-Rosa D."/>
            <person name="Bosakova Z."/>
            <person name="Bunikis I."/>
            <person name="Carretero M.A."/>
            <person name="Feiner N."/>
            <person name="Marsik P."/>
            <person name="Pauperio F."/>
            <person name="Salvi D."/>
            <person name="Soler L."/>
            <person name="While G.M."/>
            <person name="Uller T."/>
            <person name="Font E."/>
            <person name="Andersson L."/>
            <person name="Carneiro M."/>
        </authorList>
    </citation>
    <scope>NUCLEOTIDE SEQUENCE</scope>
</reference>
<dbReference type="Gene3D" id="1.20.1070.10">
    <property type="entry name" value="Rhodopsin 7-helix transmembrane proteins"/>
    <property type="match status" value="1"/>
</dbReference>
<evidence type="ECO:0000256" key="3">
    <source>
        <dbReference type="ARBA" id="ARBA00022692"/>
    </source>
</evidence>
<dbReference type="InterPro" id="IPR026234">
    <property type="entry name" value="MRGPCRFAMILY"/>
</dbReference>
<dbReference type="PRINTS" id="PR02108">
    <property type="entry name" value="MRGPCRFAMILY"/>
</dbReference>
<keyword evidence="6 10" id="KW-0472">Membrane</keyword>
<keyword evidence="5" id="KW-0297">G-protein coupled receptor</keyword>
<dbReference type="PROSITE" id="PS50262">
    <property type="entry name" value="G_PROTEIN_RECEP_F1_2"/>
    <property type="match status" value="1"/>
</dbReference>
<sequence>MSSSEWGSNIFTMDTENTYEMYGEQLRAKCFEEEIYRYAFSELGYYTKPIAILICIFGLLGNGYVLWLLDSHIKRNPFTTYILNLTAADFGLLMFLSLSLIFLFADDLCGLPLPVRISAIPLLHLCQFCYTASLCFHTIISIERCLSVSFLSCYQHRRPQSLSSGLSVLVWILCVMFCGMEISFYLVYNMVLYPVVKNMFIVVIWVLPPILAVFTLLLLAKMCCNSQRRLPGSLTTAILLSLLFFLLCHGPWSITFLLSSPKHSQTLIALSQLLYSVNGSIKPVLYYLVGKRGKCSSTEPLKVIFRRVFQDEHYPLQENVLTDAEKLSAVTCSTQAIN</sequence>
<keyword evidence="3 10" id="KW-0812">Transmembrane</keyword>
<keyword evidence="8" id="KW-0807">Transducer</keyword>
<evidence type="ECO:0000259" key="11">
    <source>
        <dbReference type="PROSITE" id="PS50262"/>
    </source>
</evidence>
<feature type="transmembrane region" description="Helical" evidence="10">
    <location>
        <begin position="199"/>
        <end position="220"/>
    </location>
</feature>
<dbReference type="InterPro" id="IPR019430">
    <property type="entry name" value="7TM_GPCR_serpentine_rcpt_Srx"/>
</dbReference>
<reference evidence="12" key="2">
    <citation type="submission" date="2025-08" db="UniProtKB">
        <authorList>
            <consortium name="Ensembl"/>
        </authorList>
    </citation>
    <scope>IDENTIFICATION</scope>
</reference>
<evidence type="ECO:0000256" key="9">
    <source>
        <dbReference type="ARBA" id="ARBA00061394"/>
    </source>
</evidence>
<organism evidence="12 13">
    <name type="scientific">Podarcis muralis</name>
    <name type="common">Wall lizard</name>
    <name type="synonym">Lacerta muralis</name>
    <dbReference type="NCBI Taxonomy" id="64176"/>
    <lineage>
        <taxon>Eukaryota</taxon>
        <taxon>Metazoa</taxon>
        <taxon>Chordata</taxon>
        <taxon>Craniata</taxon>
        <taxon>Vertebrata</taxon>
        <taxon>Euteleostomi</taxon>
        <taxon>Lepidosauria</taxon>
        <taxon>Squamata</taxon>
        <taxon>Bifurcata</taxon>
        <taxon>Unidentata</taxon>
        <taxon>Episquamata</taxon>
        <taxon>Laterata</taxon>
        <taxon>Lacertibaenia</taxon>
        <taxon>Lacertidae</taxon>
        <taxon>Podarcis</taxon>
    </lineage>
</organism>
<feature type="transmembrane region" description="Helical" evidence="10">
    <location>
        <begin position="232"/>
        <end position="254"/>
    </location>
</feature>
<evidence type="ECO:0000313" key="12">
    <source>
        <dbReference type="Ensembl" id="ENSPMRP00000010592.1"/>
    </source>
</evidence>
<name>A0A670IGX8_PODMU</name>
<feature type="domain" description="G-protein coupled receptors family 1 profile" evidence="11">
    <location>
        <begin position="61"/>
        <end position="286"/>
    </location>
</feature>
<keyword evidence="13" id="KW-1185">Reference proteome</keyword>
<evidence type="ECO:0000256" key="1">
    <source>
        <dbReference type="ARBA" id="ARBA00004651"/>
    </source>
</evidence>
<dbReference type="GO" id="GO:0004930">
    <property type="term" value="F:G protein-coupled receptor activity"/>
    <property type="evidence" value="ECO:0007669"/>
    <property type="project" value="UniProtKB-KW"/>
</dbReference>
<reference evidence="12" key="3">
    <citation type="submission" date="2025-09" db="UniProtKB">
        <authorList>
            <consortium name="Ensembl"/>
        </authorList>
    </citation>
    <scope>IDENTIFICATION</scope>
</reference>
<keyword evidence="7" id="KW-0675">Receptor</keyword>
<dbReference type="RefSeq" id="XP_028591936.1">
    <property type="nucleotide sequence ID" value="XM_028736103.1"/>
</dbReference>
<gene>
    <name evidence="12" type="primary">LOC114600223</name>
</gene>
<dbReference type="KEGG" id="pmua:114600223"/>
<comment type="subcellular location">
    <subcellularLocation>
        <location evidence="1">Cell membrane</location>
        <topology evidence="1">Multi-pass membrane protein</topology>
    </subcellularLocation>
</comment>
<evidence type="ECO:0000256" key="2">
    <source>
        <dbReference type="ARBA" id="ARBA00022475"/>
    </source>
</evidence>
<dbReference type="GeneID" id="114600223"/>
<keyword evidence="4 10" id="KW-1133">Transmembrane helix</keyword>
<feature type="transmembrane region" description="Helical" evidence="10">
    <location>
        <begin position="117"/>
        <end position="140"/>
    </location>
</feature>
<evidence type="ECO:0000313" key="13">
    <source>
        <dbReference type="Proteomes" id="UP000472272"/>
    </source>
</evidence>
<dbReference type="InterPro" id="IPR000276">
    <property type="entry name" value="GPCR_Rhodpsn"/>
</dbReference>
<comment type="similarity">
    <text evidence="9">Belongs to the G-protein coupled receptor 1 family. Mas subfamily.</text>
</comment>
<dbReference type="OrthoDB" id="9631784at2759"/>
<evidence type="ECO:0000256" key="5">
    <source>
        <dbReference type="ARBA" id="ARBA00023040"/>
    </source>
</evidence>
<feature type="transmembrane region" description="Helical" evidence="10">
    <location>
        <begin position="266"/>
        <end position="289"/>
    </location>
</feature>
<accession>A0A670IGX8</accession>
<feature type="transmembrane region" description="Helical" evidence="10">
    <location>
        <begin position="81"/>
        <end position="105"/>
    </location>
</feature>
<keyword evidence="2" id="KW-1003">Cell membrane</keyword>
<evidence type="ECO:0000256" key="8">
    <source>
        <dbReference type="ARBA" id="ARBA00023224"/>
    </source>
</evidence>
<dbReference type="InterPro" id="IPR017452">
    <property type="entry name" value="GPCR_Rhodpsn_7TM"/>
</dbReference>
<proteinExistence type="inferred from homology"/>
<evidence type="ECO:0000256" key="4">
    <source>
        <dbReference type="ARBA" id="ARBA00022989"/>
    </source>
</evidence>
<feature type="transmembrane region" description="Helical" evidence="10">
    <location>
        <begin position="161"/>
        <end position="187"/>
    </location>
</feature>
<dbReference type="OMA" id="YTASLCF"/>
<dbReference type="GeneTree" id="ENSGT01030000234639"/>
<dbReference type="RefSeq" id="XP_028591937.1">
    <property type="nucleotide sequence ID" value="XM_028736104.1"/>
</dbReference>
<evidence type="ECO:0000256" key="7">
    <source>
        <dbReference type="ARBA" id="ARBA00023170"/>
    </source>
</evidence>
<dbReference type="GO" id="GO:0005886">
    <property type="term" value="C:plasma membrane"/>
    <property type="evidence" value="ECO:0007669"/>
    <property type="project" value="UniProtKB-SubCell"/>
</dbReference>
<feature type="transmembrane region" description="Helical" evidence="10">
    <location>
        <begin position="50"/>
        <end position="69"/>
    </location>
</feature>
<dbReference type="PANTHER" id="PTHR11334">
    <property type="entry name" value="MAS-RELATED G-PROTEIN COUPLED RECEPTOR"/>
    <property type="match status" value="1"/>
</dbReference>
<dbReference type="SUPFAM" id="SSF81321">
    <property type="entry name" value="Family A G protein-coupled receptor-like"/>
    <property type="match status" value="1"/>
</dbReference>
<dbReference type="AlphaFoldDB" id="A0A670IGX8"/>
<dbReference type="PANTHER" id="PTHR11334:SF68">
    <property type="entry name" value="G-PROTEIN COUPLED RECEPTORS FAMILY 1 PROFILE DOMAIN-CONTAINING PROTEIN-RELATED"/>
    <property type="match status" value="1"/>
</dbReference>
<dbReference type="PRINTS" id="PR00237">
    <property type="entry name" value="GPCRRHODOPSN"/>
</dbReference>
<dbReference type="FunFam" id="1.20.1070.10:FF:000193">
    <property type="entry name" value="Mas-related G-protein coupled receptor member E"/>
    <property type="match status" value="1"/>
</dbReference>
<dbReference type="Ensembl" id="ENSPMRT00000011301.1">
    <property type="protein sequence ID" value="ENSPMRP00000010592.1"/>
    <property type="gene ID" value="ENSPMRG00000007047.1"/>
</dbReference>